<dbReference type="SUPFAM" id="SSF46992">
    <property type="entry name" value="Ribosomal protein S20"/>
    <property type="match status" value="1"/>
</dbReference>
<protein>
    <recommendedName>
        <fullName evidence="6 7">Small ribosomal subunit protein bS20</fullName>
    </recommendedName>
</protein>
<reference evidence="8 9" key="1">
    <citation type="journal article" date="2017" name="ISME J.">
        <title>Tremblaya phenacola PPER: an evolutionary beta-gammaproteobacterium collage.</title>
        <authorList>
            <person name="Gil R."/>
            <person name="Vargas-Chavez C."/>
            <person name="Lopez-Madrigal S."/>
            <person name="Santos-Garcia D."/>
            <person name="Latorre A."/>
            <person name="Moya A."/>
        </authorList>
    </citation>
    <scope>NUCLEOTIDE SEQUENCE [LARGE SCALE GENOMIC DNA]</scope>
    <source>
        <strain evidence="8 9">PPER</strain>
    </source>
</reference>
<evidence type="ECO:0000256" key="4">
    <source>
        <dbReference type="ARBA" id="ARBA00022980"/>
    </source>
</evidence>
<comment type="caution">
    <text evidence="8">The sequence shown here is derived from an EMBL/GenBank/DDBJ whole genome shotgun (WGS) entry which is preliminary data.</text>
</comment>
<evidence type="ECO:0000256" key="3">
    <source>
        <dbReference type="ARBA" id="ARBA00022884"/>
    </source>
</evidence>
<evidence type="ECO:0000256" key="5">
    <source>
        <dbReference type="ARBA" id="ARBA00023274"/>
    </source>
</evidence>
<evidence type="ECO:0000313" key="9">
    <source>
        <dbReference type="Proteomes" id="UP000222818"/>
    </source>
</evidence>
<sequence length="87" mass="9817">MLVTTKATTKRISKPKRQHLNNISRKASLRILIKKIKAAVLIGNLKEAKGMYIIMQSIIDRQSNKGLIHKHKAARCKTALSKKINLT</sequence>
<dbReference type="Gene3D" id="1.20.58.110">
    <property type="entry name" value="Ribosomal protein S20"/>
    <property type="match status" value="1"/>
</dbReference>
<dbReference type="Pfam" id="PF01649">
    <property type="entry name" value="Ribosomal_S20p"/>
    <property type="match status" value="1"/>
</dbReference>
<keyword evidence="4 7" id="KW-0689">Ribosomal protein</keyword>
<keyword evidence="5 7" id="KW-0687">Ribonucleoprotein</keyword>
<dbReference type="GO" id="GO:0005840">
    <property type="term" value="C:ribosome"/>
    <property type="evidence" value="ECO:0007669"/>
    <property type="project" value="UniProtKB-KW"/>
</dbReference>
<evidence type="ECO:0000313" key="8">
    <source>
        <dbReference type="EMBL" id="PHN16280.1"/>
    </source>
</evidence>
<keyword evidence="3 7" id="KW-0694">RNA-binding</keyword>
<evidence type="ECO:0000256" key="1">
    <source>
        <dbReference type="ARBA" id="ARBA00003134"/>
    </source>
</evidence>
<dbReference type="AlphaFoldDB" id="A0A2G0V735"/>
<gene>
    <name evidence="7 8" type="primary">rpsT</name>
    <name evidence="8" type="ORF">TPPER_00122</name>
</gene>
<comment type="similarity">
    <text evidence="7">Belongs to the bacterial ribosomal protein bS20 family.</text>
</comment>
<dbReference type="InterPro" id="IPR036510">
    <property type="entry name" value="Ribosomal_bS20_sf"/>
</dbReference>
<proteinExistence type="inferred from homology"/>
<dbReference type="GO" id="GO:0003735">
    <property type="term" value="F:structural constituent of ribosome"/>
    <property type="evidence" value="ECO:0007669"/>
    <property type="project" value="InterPro"/>
</dbReference>
<evidence type="ECO:0000256" key="2">
    <source>
        <dbReference type="ARBA" id="ARBA00022730"/>
    </source>
</evidence>
<evidence type="ECO:0000256" key="7">
    <source>
        <dbReference type="HAMAP-Rule" id="MF_00500"/>
    </source>
</evidence>
<keyword evidence="9" id="KW-1185">Reference proteome</keyword>
<dbReference type="EMBL" id="MKGN01000012">
    <property type="protein sequence ID" value="PHN16280.1"/>
    <property type="molecule type" value="Genomic_DNA"/>
</dbReference>
<dbReference type="GO" id="GO:0006412">
    <property type="term" value="P:translation"/>
    <property type="evidence" value="ECO:0007669"/>
    <property type="project" value="UniProtKB-UniRule"/>
</dbReference>
<organism evidence="8 9">
    <name type="scientific">Candidatus Tremblayella phenacoccinincola</name>
    <dbReference type="NCBI Taxonomy" id="1010676"/>
    <lineage>
        <taxon>Bacteria</taxon>
        <taxon>Pseudomonadati</taxon>
        <taxon>Pseudomonadota</taxon>
        <taxon>Betaproteobacteria</taxon>
        <taxon>Candidatus Tremblayella</taxon>
    </lineage>
</organism>
<dbReference type="InterPro" id="IPR002583">
    <property type="entry name" value="Ribosomal_bS20"/>
</dbReference>
<comment type="function">
    <text evidence="1 7">Binds directly to 16S ribosomal RNA.</text>
</comment>
<accession>A0A2G0V735</accession>
<dbReference type="GO" id="GO:1990904">
    <property type="term" value="C:ribonucleoprotein complex"/>
    <property type="evidence" value="ECO:0007669"/>
    <property type="project" value="UniProtKB-KW"/>
</dbReference>
<dbReference type="NCBIfam" id="TIGR00029">
    <property type="entry name" value="S20"/>
    <property type="match status" value="1"/>
</dbReference>
<evidence type="ECO:0000256" key="6">
    <source>
        <dbReference type="ARBA" id="ARBA00035136"/>
    </source>
</evidence>
<dbReference type="HAMAP" id="MF_00500">
    <property type="entry name" value="Ribosomal_bS20"/>
    <property type="match status" value="1"/>
</dbReference>
<keyword evidence="2 7" id="KW-0699">rRNA-binding</keyword>
<name>A0A2G0V735_9PROT</name>
<dbReference type="Proteomes" id="UP000222818">
    <property type="component" value="Unassembled WGS sequence"/>
</dbReference>
<dbReference type="GO" id="GO:0019843">
    <property type="term" value="F:rRNA binding"/>
    <property type="evidence" value="ECO:0007669"/>
    <property type="project" value="UniProtKB-UniRule"/>
</dbReference>